<accession>A0A1E4SUV4</accession>
<keyword evidence="2" id="KW-1185">Reference proteome</keyword>
<organism evidence="1 2">
    <name type="scientific">[Candida] arabinofermentans NRRL YB-2248</name>
    <dbReference type="NCBI Taxonomy" id="983967"/>
    <lineage>
        <taxon>Eukaryota</taxon>
        <taxon>Fungi</taxon>
        <taxon>Dikarya</taxon>
        <taxon>Ascomycota</taxon>
        <taxon>Saccharomycotina</taxon>
        <taxon>Pichiomycetes</taxon>
        <taxon>Pichiales</taxon>
        <taxon>Pichiaceae</taxon>
        <taxon>Ogataea</taxon>
        <taxon>Ogataea/Candida clade</taxon>
    </lineage>
</organism>
<evidence type="ECO:0000313" key="1">
    <source>
        <dbReference type="EMBL" id="ODV83293.1"/>
    </source>
</evidence>
<dbReference type="OrthoDB" id="3996190at2759"/>
<dbReference type="STRING" id="983967.A0A1E4SUV4"/>
<name>A0A1E4SUV4_9ASCO</name>
<dbReference type="EMBL" id="KV453865">
    <property type="protein sequence ID" value="ODV83293.1"/>
    <property type="molecule type" value="Genomic_DNA"/>
</dbReference>
<dbReference type="Proteomes" id="UP000094801">
    <property type="component" value="Unassembled WGS sequence"/>
</dbReference>
<dbReference type="PANTHER" id="PTHR14145">
    <property type="entry name" value="26S PROTESOME SUBUNIT 6"/>
    <property type="match status" value="1"/>
</dbReference>
<protein>
    <submittedName>
        <fullName evidence="1">Uncharacterized protein</fullName>
    </submittedName>
</protein>
<dbReference type="AlphaFoldDB" id="A0A1E4SUV4"/>
<gene>
    <name evidence="1" type="ORF">CANARDRAFT_177772</name>
</gene>
<proteinExistence type="predicted"/>
<dbReference type="InterPro" id="IPR019585">
    <property type="entry name" value="Rpn7/CSN1"/>
</dbReference>
<evidence type="ECO:0000313" key="2">
    <source>
        <dbReference type="Proteomes" id="UP000094801"/>
    </source>
</evidence>
<sequence length="469" mass="55108">MNDELLDLYLNQYPVGPLYIKRLSYIVQKFTNLTTTNIQIIERLLDIILQPDSYYRYYNQTSKLIDCLSKYERDVTSYVEKFESISKSLPNSHISESLSIMYDMELDKLFSREVGQEGFNAVVKLLERKALDFLMCTGVSDHVNDNSSYLYNANPDYLIYHKRAALREVESLIIYKNYDNSLHTLHDFLLRKLQQILEYDKDESDDNDDDKMMLMYDNVPKLSSEQKLSEEETIAYWNCRWYLLYTLFLNDNYISLVDEFESLITEPAINGMDANNVLENHYHSDLIVLKYLMRTICFSILIVKKTSELARYWQLPVLKKAISSDLLLKNLIKFYTNCQFLKFNETVKSLEDEFQFDYQLSINFQLFKNLMRFKSYIIYLSVVKSVSFKHMSDKFGIPENVLEKDIFILISAFNLNVKVNKIEKTIDFVQPETKIDEVVKDLNILSSEVLTEARAMEVSSIVLRGFGGK</sequence>
<dbReference type="Gene3D" id="1.25.40.570">
    <property type="match status" value="1"/>
</dbReference>
<reference evidence="2" key="1">
    <citation type="submission" date="2016-04" db="EMBL/GenBank/DDBJ databases">
        <title>Comparative genomics of biotechnologically important yeasts.</title>
        <authorList>
            <consortium name="DOE Joint Genome Institute"/>
            <person name="Riley R."/>
            <person name="Haridas S."/>
            <person name="Wolfe K.H."/>
            <person name="Lopes M.R."/>
            <person name="Hittinger C.T."/>
            <person name="Goker M."/>
            <person name="Salamov A."/>
            <person name="Wisecaver J."/>
            <person name="Long T.M."/>
            <person name="Aerts A.L."/>
            <person name="Barry K."/>
            <person name="Choi C."/>
            <person name="Clum A."/>
            <person name="Coughlan A.Y."/>
            <person name="Deshpande S."/>
            <person name="Douglass A.P."/>
            <person name="Hanson S.J."/>
            <person name="Klenk H.-P."/>
            <person name="Labutti K."/>
            <person name="Lapidus A."/>
            <person name="Lindquist E."/>
            <person name="Lipzen A."/>
            <person name="Meier-Kolthoff J.P."/>
            <person name="Ohm R.A."/>
            <person name="Otillar R.P."/>
            <person name="Pangilinan J."/>
            <person name="Peng Y."/>
            <person name="Rokas A."/>
            <person name="Rosa C.A."/>
            <person name="Scheuner C."/>
            <person name="Sibirny A.A."/>
            <person name="Slot J.C."/>
            <person name="Stielow J.B."/>
            <person name="Sun H."/>
            <person name="Kurtzman C.P."/>
            <person name="Blackwell M."/>
            <person name="Grigoriev I.V."/>
            <person name="Jeffries T.W."/>
        </authorList>
    </citation>
    <scope>NUCLEOTIDE SEQUENCE [LARGE SCALE GENOMIC DNA]</scope>
    <source>
        <strain evidence="2">NRRL YB-2248</strain>
    </source>
</reference>